<evidence type="ECO:0000313" key="2">
    <source>
        <dbReference type="Proteomes" id="UP000236630"/>
    </source>
</evidence>
<protein>
    <submittedName>
        <fullName evidence="1">Uncharacterized protein</fullName>
    </submittedName>
</protein>
<evidence type="ECO:0000313" key="1">
    <source>
        <dbReference type="EMBL" id="GAY64560.1"/>
    </source>
</evidence>
<proteinExistence type="predicted"/>
<accession>A0A2H5QIV3</accession>
<gene>
    <name evidence="1" type="ORF">CUMW_234470</name>
</gene>
<dbReference type="AlphaFoldDB" id="A0A2H5QIV3"/>
<name>A0A2H5QIV3_CITUN</name>
<dbReference type="EMBL" id="BDQV01000414">
    <property type="protein sequence ID" value="GAY64560.1"/>
    <property type="molecule type" value="Genomic_DNA"/>
</dbReference>
<dbReference type="Proteomes" id="UP000236630">
    <property type="component" value="Unassembled WGS sequence"/>
</dbReference>
<sequence length="114" mass="12906">MEALAKIGAACNSLLQYDLEELGALVTTEAYCNFSNQEFSAVKVACRLFRVRCKNSNEDRQPILAGKLSNLFSTRFILVKEDREPILAGKLRKLFPRRFNSFNEDRQPISCGIS</sequence>
<feature type="non-terminal residue" evidence="1">
    <location>
        <position position="114"/>
    </location>
</feature>
<comment type="caution">
    <text evidence="1">The sequence shown here is derived from an EMBL/GenBank/DDBJ whole genome shotgun (WGS) entry which is preliminary data.</text>
</comment>
<keyword evidence="2" id="KW-1185">Reference proteome</keyword>
<reference evidence="1 2" key="1">
    <citation type="journal article" date="2017" name="Front. Genet.">
        <title>Draft sequencing of the heterozygous diploid genome of Satsuma (Citrus unshiu Marc.) using a hybrid assembly approach.</title>
        <authorList>
            <person name="Shimizu T."/>
            <person name="Tanizawa Y."/>
            <person name="Mochizuki T."/>
            <person name="Nagasaki H."/>
            <person name="Yoshioka T."/>
            <person name="Toyoda A."/>
            <person name="Fujiyama A."/>
            <person name="Kaminuma E."/>
            <person name="Nakamura Y."/>
        </authorList>
    </citation>
    <scope>NUCLEOTIDE SEQUENCE [LARGE SCALE GENOMIC DNA]</scope>
    <source>
        <strain evidence="2">cv. Miyagawa wase</strain>
    </source>
</reference>
<organism evidence="1 2">
    <name type="scientific">Citrus unshiu</name>
    <name type="common">Satsuma mandarin</name>
    <name type="synonym">Citrus nobilis var. unshiu</name>
    <dbReference type="NCBI Taxonomy" id="55188"/>
    <lineage>
        <taxon>Eukaryota</taxon>
        <taxon>Viridiplantae</taxon>
        <taxon>Streptophyta</taxon>
        <taxon>Embryophyta</taxon>
        <taxon>Tracheophyta</taxon>
        <taxon>Spermatophyta</taxon>
        <taxon>Magnoliopsida</taxon>
        <taxon>eudicotyledons</taxon>
        <taxon>Gunneridae</taxon>
        <taxon>Pentapetalae</taxon>
        <taxon>rosids</taxon>
        <taxon>malvids</taxon>
        <taxon>Sapindales</taxon>
        <taxon>Rutaceae</taxon>
        <taxon>Aurantioideae</taxon>
        <taxon>Citrus</taxon>
    </lineage>
</organism>